<dbReference type="PANTHER" id="PTHR12271:SF40">
    <property type="entry name" value="POLY(A) RNA POLYMERASE GLD2"/>
    <property type="match status" value="1"/>
</dbReference>
<dbReference type="Gene3D" id="3.30.460.10">
    <property type="entry name" value="Beta Polymerase, domain 2"/>
    <property type="match status" value="1"/>
</dbReference>
<evidence type="ECO:0000313" key="10">
    <source>
        <dbReference type="Proteomes" id="UP000654075"/>
    </source>
</evidence>
<feature type="zinc finger region" description="C3H1-type" evidence="4">
    <location>
        <begin position="419"/>
        <end position="446"/>
    </location>
</feature>
<evidence type="ECO:0000259" key="6">
    <source>
        <dbReference type="PROSITE" id="PS50103"/>
    </source>
</evidence>
<dbReference type="AlphaFoldDB" id="A0A813EWL9"/>
<dbReference type="SUPFAM" id="SSF81301">
    <property type="entry name" value="Nucleotidyltransferase"/>
    <property type="match status" value="1"/>
</dbReference>
<evidence type="ECO:0000313" key="7">
    <source>
        <dbReference type="EMBL" id="CAE8603435.1"/>
    </source>
</evidence>
<dbReference type="Gene3D" id="1.10.1410.10">
    <property type="match status" value="1"/>
</dbReference>
<dbReference type="InterPro" id="IPR054708">
    <property type="entry name" value="MTPAP-like_central"/>
</dbReference>
<dbReference type="PROSITE" id="PS50103">
    <property type="entry name" value="ZF_C3H1"/>
    <property type="match status" value="1"/>
</dbReference>
<dbReference type="Pfam" id="PF22600">
    <property type="entry name" value="MTPAP-like_central"/>
    <property type="match status" value="1"/>
</dbReference>
<dbReference type="EMBL" id="CAJNNW010011784">
    <property type="protein sequence ID" value="CAE8653608.1"/>
    <property type="molecule type" value="Genomic_DNA"/>
</dbReference>
<dbReference type="GO" id="GO:0031123">
    <property type="term" value="P:RNA 3'-end processing"/>
    <property type="evidence" value="ECO:0007669"/>
    <property type="project" value="TreeGrafter"/>
</dbReference>
<dbReference type="GO" id="GO:0008270">
    <property type="term" value="F:zinc ion binding"/>
    <property type="evidence" value="ECO:0007669"/>
    <property type="project" value="UniProtKB-KW"/>
</dbReference>
<feature type="compositionally biased region" description="Pro residues" evidence="5">
    <location>
        <begin position="389"/>
        <end position="401"/>
    </location>
</feature>
<proteinExistence type="predicted"/>
<gene>
    <name evidence="7" type="ORF">PGLA1383_LOCUS21645</name>
    <name evidence="8" type="ORF">PGLA2088_LOCUS10493</name>
    <name evidence="9" type="ORF">PGLA2088_LOCUS31809</name>
</gene>
<keyword evidence="2 4" id="KW-0863">Zinc-finger</keyword>
<evidence type="ECO:0000313" key="9">
    <source>
        <dbReference type="EMBL" id="CAE8700843.1"/>
    </source>
</evidence>
<dbReference type="SUPFAM" id="SSF81631">
    <property type="entry name" value="PAP/OAS1 substrate-binding domain"/>
    <property type="match status" value="1"/>
</dbReference>
<feature type="domain" description="C3H1-type" evidence="6">
    <location>
        <begin position="419"/>
        <end position="446"/>
    </location>
</feature>
<dbReference type="Proteomes" id="UP000654075">
    <property type="component" value="Unassembled WGS sequence"/>
</dbReference>
<sequence>MQNPWRKVFLKEELASTTTTTTTTSQWDSALVKLVPSAKFEAACREALSAVHLAVLETFGSEAQLLVFGSLLQGAHLEGSDLDLCVSVPVPSQGVEAGADNSWQVASLKRLLSRLVTPGGPFQSIESRFWKTIKVPIIIVGCRTSSGEDVEADISVGFECDGLRKDVTDRLVRGVLARHPRVLQAVRAVKLWAKCEGVNKAYDGFPSSLVWTLLVLYFFIERGEVASLSPISKDPFDLEEVSEDGSSLPPALHSSHLEGDLPPEQQLPSADLADFFLWVVATASSWPRDTESAIGSWGLSLVDGALIPVPEPSKKYADQCTFFVEDPGARVAKGLSENVARSLKAPSWANVLLKCRGAAAALGSEAQAAAWLGRLTRKAAWMKAKPKLGQPPQPVGPPPKRAWPGSGRAEAPSQQAKRPRTGEVCRWFLKGQCWSGNSCKMSHAQYV</sequence>
<evidence type="ECO:0000256" key="3">
    <source>
        <dbReference type="ARBA" id="ARBA00022833"/>
    </source>
</evidence>
<keyword evidence="10" id="KW-1185">Reference proteome</keyword>
<keyword evidence="1 4" id="KW-0479">Metal-binding</keyword>
<dbReference type="Proteomes" id="UP000626109">
    <property type="component" value="Unassembled WGS sequence"/>
</dbReference>
<feature type="region of interest" description="Disordered" evidence="5">
    <location>
        <begin position="239"/>
        <end position="260"/>
    </location>
</feature>
<dbReference type="SMART" id="SM00356">
    <property type="entry name" value="ZnF_C3H1"/>
    <property type="match status" value="1"/>
</dbReference>
<feature type="region of interest" description="Disordered" evidence="5">
    <location>
        <begin position="385"/>
        <end position="418"/>
    </location>
</feature>
<protein>
    <recommendedName>
        <fullName evidence="6">C3H1-type domain-containing protein</fullName>
    </recommendedName>
</protein>
<comment type="caution">
    <text evidence="7">The sequence shown here is derived from an EMBL/GenBank/DDBJ whole genome shotgun (WGS) entry which is preliminary data.</text>
</comment>
<dbReference type="InterPro" id="IPR000571">
    <property type="entry name" value="Znf_CCCH"/>
</dbReference>
<name>A0A813EWL9_POLGL</name>
<organism evidence="7 10">
    <name type="scientific">Polarella glacialis</name>
    <name type="common">Dinoflagellate</name>
    <dbReference type="NCBI Taxonomy" id="89957"/>
    <lineage>
        <taxon>Eukaryota</taxon>
        <taxon>Sar</taxon>
        <taxon>Alveolata</taxon>
        <taxon>Dinophyceae</taxon>
        <taxon>Suessiales</taxon>
        <taxon>Suessiaceae</taxon>
        <taxon>Polarella</taxon>
    </lineage>
</organism>
<reference evidence="7" key="1">
    <citation type="submission" date="2021-02" db="EMBL/GenBank/DDBJ databases">
        <authorList>
            <person name="Dougan E. K."/>
            <person name="Rhodes N."/>
            <person name="Thang M."/>
            <person name="Chan C."/>
        </authorList>
    </citation>
    <scope>NUCLEOTIDE SEQUENCE</scope>
</reference>
<evidence type="ECO:0000256" key="5">
    <source>
        <dbReference type="SAM" id="MobiDB-lite"/>
    </source>
</evidence>
<dbReference type="InterPro" id="IPR036855">
    <property type="entry name" value="Znf_CCCH_sf"/>
</dbReference>
<evidence type="ECO:0000256" key="2">
    <source>
        <dbReference type="ARBA" id="ARBA00022771"/>
    </source>
</evidence>
<evidence type="ECO:0000256" key="4">
    <source>
        <dbReference type="PROSITE-ProRule" id="PRU00723"/>
    </source>
</evidence>
<dbReference type="PANTHER" id="PTHR12271">
    <property type="entry name" value="POLY A POLYMERASE CID PAP -RELATED"/>
    <property type="match status" value="1"/>
</dbReference>
<accession>A0A813EWL9</accession>
<dbReference type="EMBL" id="CAJNNV010015392">
    <property type="protein sequence ID" value="CAE8603435.1"/>
    <property type="molecule type" value="Genomic_DNA"/>
</dbReference>
<dbReference type="InterPro" id="IPR043519">
    <property type="entry name" value="NT_sf"/>
</dbReference>
<evidence type="ECO:0000313" key="8">
    <source>
        <dbReference type="EMBL" id="CAE8653608.1"/>
    </source>
</evidence>
<dbReference type="EMBL" id="CAJNNW010029607">
    <property type="protein sequence ID" value="CAE8700843.1"/>
    <property type="molecule type" value="Genomic_DNA"/>
</dbReference>
<keyword evidence="3 4" id="KW-0862">Zinc</keyword>
<dbReference type="SUPFAM" id="SSF90229">
    <property type="entry name" value="CCCH zinc finger"/>
    <property type="match status" value="1"/>
</dbReference>
<evidence type="ECO:0000256" key="1">
    <source>
        <dbReference type="ARBA" id="ARBA00022723"/>
    </source>
</evidence>
<dbReference type="GO" id="GO:0016779">
    <property type="term" value="F:nucleotidyltransferase activity"/>
    <property type="evidence" value="ECO:0007669"/>
    <property type="project" value="TreeGrafter"/>
</dbReference>